<dbReference type="GO" id="GO:0031507">
    <property type="term" value="P:heterochromatin formation"/>
    <property type="evidence" value="ECO:0007669"/>
    <property type="project" value="TreeGrafter"/>
</dbReference>
<organism evidence="7 8">
    <name type="scientific">Potamilus streckersoni</name>
    <dbReference type="NCBI Taxonomy" id="2493646"/>
    <lineage>
        <taxon>Eukaryota</taxon>
        <taxon>Metazoa</taxon>
        <taxon>Spiralia</taxon>
        <taxon>Lophotrochozoa</taxon>
        <taxon>Mollusca</taxon>
        <taxon>Bivalvia</taxon>
        <taxon>Autobranchia</taxon>
        <taxon>Heteroconchia</taxon>
        <taxon>Palaeoheterodonta</taxon>
        <taxon>Unionida</taxon>
        <taxon>Unionoidea</taxon>
        <taxon>Unionidae</taxon>
        <taxon>Ambleminae</taxon>
        <taxon>Lampsilini</taxon>
        <taxon>Potamilus</taxon>
    </lineage>
</organism>
<keyword evidence="2 4" id="KW-0175">Coiled coil</keyword>
<keyword evidence="8" id="KW-1185">Reference proteome</keyword>
<evidence type="ECO:0000256" key="4">
    <source>
        <dbReference type="SAM" id="Coils"/>
    </source>
</evidence>
<name>A0AAE0T685_9BIVA</name>
<reference evidence="7" key="2">
    <citation type="journal article" date="2021" name="Genome Biol. Evol.">
        <title>Developing a high-quality reference genome for a parasitic bivalve with doubly uniparental inheritance (Bivalvia: Unionida).</title>
        <authorList>
            <person name="Smith C.H."/>
        </authorList>
    </citation>
    <scope>NUCLEOTIDE SEQUENCE</scope>
    <source>
        <strain evidence="7">CHS0354</strain>
        <tissue evidence="7">Mantle</tissue>
    </source>
</reference>
<reference evidence="7" key="3">
    <citation type="submission" date="2023-05" db="EMBL/GenBank/DDBJ databases">
        <authorList>
            <person name="Smith C.H."/>
        </authorList>
    </citation>
    <scope>NUCLEOTIDE SEQUENCE</scope>
    <source>
        <strain evidence="7">CHS0354</strain>
        <tissue evidence="7">Mantle</tissue>
    </source>
</reference>
<evidence type="ECO:0000259" key="5">
    <source>
        <dbReference type="PROSITE" id="PS51841"/>
    </source>
</evidence>
<dbReference type="Proteomes" id="UP001195483">
    <property type="component" value="Unassembled WGS sequence"/>
</dbReference>
<dbReference type="GO" id="GO:0005652">
    <property type="term" value="C:nuclear lamina"/>
    <property type="evidence" value="ECO:0007669"/>
    <property type="project" value="TreeGrafter"/>
</dbReference>
<accession>A0AAE0T685</accession>
<dbReference type="Gene3D" id="1.10.287.1490">
    <property type="match status" value="1"/>
</dbReference>
<protein>
    <submittedName>
        <fullName evidence="7">Uncharacterized protein</fullName>
    </submittedName>
</protein>
<dbReference type="PROSITE" id="PS51842">
    <property type="entry name" value="IF_ROD_2"/>
    <property type="match status" value="1"/>
</dbReference>
<dbReference type="Gene3D" id="1.20.5.170">
    <property type="match status" value="1"/>
</dbReference>
<dbReference type="InterPro" id="IPR001322">
    <property type="entry name" value="Lamin_tail_dom"/>
</dbReference>
<sequence length="578" mass="64956">MATKSTIKQRGAMTVVQRSSPGVRLSLGGDRIVASSTRTLRASVGGPGYNLSSGTVHNMSKESVKTVRSEREKERAEMQGLNERFASYIEKVSYLEGQNKALLDEVERLKKLKGFNDQKIREMYEDELKSAREELERCGKDRGELESQILALTDARDTEKLKVADLEKSIEDYVSKMEKLNNEIAGLVGDIELLRRNQTLVEDENNRLKLQLQKLQDDNARLREDLTEATNAQLEEANRAQTLEEELEFTKNALMTENEELRRLLKQDSAMPDVRAMWEGKMKQAIAAIRQAYDDELRNIQANCEAQYELQLRNIQSSMKKEQPDSSIVKEETRKLKSQVNSAQSELGALQGQIASLRELLASKERELDSLEEEYKIHKLDCAGRIRELEDELADVTSDLNQLSSDKLTLEMEIGTYRKLLEQQEHSLESIVESRTGAMSKGGSKLTDILQSSMSQSSSTGQITVQRTSRGKVAFQEYSPEGKFVSIENTSPSQAFDLKAWKVLRKDGSGMVDNSFTFGDNVNLGAKQTLTIYGKKFSNLAKGIDQVLEDQAWASGSGTFVLVDDKGAEKATLKINFM</sequence>
<dbReference type="Gene3D" id="2.60.40.1260">
    <property type="entry name" value="Lamin Tail domain"/>
    <property type="match status" value="1"/>
</dbReference>
<feature type="domain" description="LTD" evidence="5">
    <location>
        <begin position="461"/>
        <end position="577"/>
    </location>
</feature>
<dbReference type="GO" id="GO:0051664">
    <property type="term" value="P:nuclear pore localization"/>
    <property type="evidence" value="ECO:0007669"/>
    <property type="project" value="TreeGrafter"/>
</dbReference>
<dbReference type="GO" id="GO:0005882">
    <property type="term" value="C:intermediate filament"/>
    <property type="evidence" value="ECO:0007669"/>
    <property type="project" value="UniProtKB-KW"/>
</dbReference>
<evidence type="ECO:0000256" key="2">
    <source>
        <dbReference type="ARBA" id="ARBA00023054"/>
    </source>
</evidence>
<dbReference type="GO" id="GO:0005200">
    <property type="term" value="F:structural constituent of cytoskeleton"/>
    <property type="evidence" value="ECO:0007669"/>
    <property type="project" value="TreeGrafter"/>
</dbReference>
<dbReference type="PROSITE" id="PS51841">
    <property type="entry name" value="LTD"/>
    <property type="match status" value="1"/>
</dbReference>
<dbReference type="GO" id="GO:0006998">
    <property type="term" value="P:nuclear envelope organization"/>
    <property type="evidence" value="ECO:0007669"/>
    <property type="project" value="TreeGrafter"/>
</dbReference>
<dbReference type="PANTHER" id="PTHR45721:SF12">
    <property type="entry name" value="INTERMEDIATE FILAMENT PROTEIN IFA-1"/>
    <property type="match status" value="1"/>
</dbReference>
<proteinExistence type="inferred from homology"/>
<dbReference type="SUPFAM" id="SSF64593">
    <property type="entry name" value="Intermediate filament protein, coiled coil region"/>
    <property type="match status" value="2"/>
</dbReference>
<dbReference type="InterPro" id="IPR039008">
    <property type="entry name" value="IF_rod_dom"/>
</dbReference>
<dbReference type="SUPFAM" id="SSF74853">
    <property type="entry name" value="Lamin A/C globular tail domain"/>
    <property type="match status" value="1"/>
</dbReference>
<dbReference type="PANTHER" id="PTHR45721">
    <property type="entry name" value="LAMIN DM0-RELATED"/>
    <property type="match status" value="1"/>
</dbReference>
<feature type="domain" description="IF rod" evidence="6">
    <location>
        <begin position="74"/>
        <end position="428"/>
    </location>
</feature>
<keyword evidence="1 3" id="KW-0403">Intermediate filament</keyword>
<dbReference type="AlphaFoldDB" id="A0AAE0T685"/>
<dbReference type="PROSITE" id="PS00226">
    <property type="entry name" value="IF_ROD_1"/>
    <property type="match status" value="1"/>
</dbReference>
<evidence type="ECO:0000256" key="1">
    <source>
        <dbReference type="ARBA" id="ARBA00022754"/>
    </source>
</evidence>
<evidence type="ECO:0000313" key="8">
    <source>
        <dbReference type="Proteomes" id="UP001195483"/>
    </source>
</evidence>
<dbReference type="InterPro" id="IPR018039">
    <property type="entry name" value="IF_conserved"/>
</dbReference>
<dbReference type="EMBL" id="JAEAOA010000727">
    <property type="protein sequence ID" value="KAK3604391.1"/>
    <property type="molecule type" value="Genomic_DNA"/>
</dbReference>
<feature type="coiled-coil region" evidence="4">
    <location>
        <begin position="340"/>
        <end position="406"/>
    </location>
</feature>
<evidence type="ECO:0000256" key="3">
    <source>
        <dbReference type="RuleBase" id="RU000685"/>
    </source>
</evidence>
<evidence type="ECO:0000313" key="7">
    <source>
        <dbReference type="EMBL" id="KAK3604391.1"/>
    </source>
</evidence>
<dbReference type="GO" id="GO:0090435">
    <property type="term" value="P:protein localization to nuclear envelope"/>
    <property type="evidence" value="ECO:0007669"/>
    <property type="project" value="TreeGrafter"/>
</dbReference>
<dbReference type="Pfam" id="PF00038">
    <property type="entry name" value="Filament"/>
    <property type="match status" value="1"/>
</dbReference>
<comment type="similarity">
    <text evidence="3">Belongs to the intermediate filament family.</text>
</comment>
<dbReference type="SMART" id="SM01391">
    <property type="entry name" value="Filament"/>
    <property type="match status" value="1"/>
</dbReference>
<dbReference type="Pfam" id="PF00932">
    <property type="entry name" value="LTD"/>
    <property type="match status" value="1"/>
</dbReference>
<dbReference type="InterPro" id="IPR036415">
    <property type="entry name" value="Lamin_tail_dom_sf"/>
</dbReference>
<gene>
    <name evidence="7" type="ORF">CHS0354_011882</name>
</gene>
<comment type="caution">
    <text evidence="7">The sequence shown here is derived from an EMBL/GenBank/DDBJ whole genome shotgun (WGS) entry which is preliminary data.</text>
</comment>
<feature type="coiled-coil region" evidence="4">
    <location>
        <begin position="64"/>
        <end position="267"/>
    </location>
</feature>
<evidence type="ECO:0000259" key="6">
    <source>
        <dbReference type="PROSITE" id="PS51842"/>
    </source>
</evidence>
<reference evidence="7" key="1">
    <citation type="journal article" date="2021" name="Genome Biol. Evol.">
        <title>A High-Quality Reference Genome for a Parasitic Bivalve with Doubly Uniparental Inheritance (Bivalvia: Unionida).</title>
        <authorList>
            <person name="Smith C.H."/>
        </authorList>
    </citation>
    <scope>NUCLEOTIDE SEQUENCE</scope>
    <source>
        <strain evidence="7">CHS0354</strain>
    </source>
</reference>
<dbReference type="GO" id="GO:0007097">
    <property type="term" value="P:nuclear migration"/>
    <property type="evidence" value="ECO:0007669"/>
    <property type="project" value="TreeGrafter"/>
</dbReference>